<reference evidence="2 3" key="1">
    <citation type="submission" date="2018-09" db="EMBL/GenBank/DDBJ databases">
        <authorList>
            <person name="Livingstone P.G."/>
            <person name="Whitworth D.E."/>
        </authorList>
    </citation>
    <scope>NUCLEOTIDE SEQUENCE [LARGE SCALE GENOMIC DNA]</scope>
    <source>
        <strain evidence="2 3">CA031B</strain>
    </source>
</reference>
<evidence type="ECO:0000313" key="2">
    <source>
        <dbReference type="EMBL" id="RKH89345.1"/>
    </source>
</evidence>
<dbReference type="EMBL" id="RAWI01000679">
    <property type="protein sequence ID" value="RKH89345.1"/>
    <property type="molecule type" value="Genomic_DNA"/>
</dbReference>
<dbReference type="RefSeq" id="WP_208734547.1">
    <property type="nucleotide sequence ID" value="NZ_RAWI01000679.1"/>
</dbReference>
<sequence>MGFQQRKVRGGRVRPGQEARPSAVGAGRYAMICRARSGTSIASCWPAVRFMPGCSGITLP</sequence>
<evidence type="ECO:0000313" key="3">
    <source>
        <dbReference type="Proteomes" id="UP000278907"/>
    </source>
</evidence>
<comment type="caution">
    <text evidence="2">The sequence shown here is derived from an EMBL/GenBank/DDBJ whole genome shotgun (WGS) entry which is preliminary data.</text>
</comment>
<feature type="non-terminal residue" evidence="2">
    <location>
        <position position="60"/>
    </location>
</feature>
<accession>A0ABX9Q6L8</accession>
<name>A0ABX9Q6L8_9BACT</name>
<proteinExistence type="predicted"/>
<feature type="compositionally biased region" description="Basic residues" evidence="1">
    <location>
        <begin position="1"/>
        <end position="12"/>
    </location>
</feature>
<organism evidence="2 3">
    <name type="scientific">Corallococcus praedator</name>
    <dbReference type="NCBI Taxonomy" id="2316724"/>
    <lineage>
        <taxon>Bacteria</taxon>
        <taxon>Pseudomonadati</taxon>
        <taxon>Myxococcota</taxon>
        <taxon>Myxococcia</taxon>
        <taxon>Myxococcales</taxon>
        <taxon>Cystobacterineae</taxon>
        <taxon>Myxococcaceae</taxon>
        <taxon>Corallococcus</taxon>
    </lineage>
</organism>
<keyword evidence="3" id="KW-1185">Reference proteome</keyword>
<dbReference type="Proteomes" id="UP000278907">
    <property type="component" value="Unassembled WGS sequence"/>
</dbReference>
<gene>
    <name evidence="2" type="ORF">D7Y13_40765</name>
</gene>
<protein>
    <submittedName>
        <fullName evidence="2">Uncharacterized protein</fullName>
    </submittedName>
</protein>
<evidence type="ECO:0000256" key="1">
    <source>
        <dbReference type="SAM" id="MobiDB-lite"/>
    </source>
</evidence>
<feature type="region of interest" description="Disordered" evidence="1">
    <location>
        <begin position="1"/>
        <end position="21"/>
    </location>
</feature>